<sequence>MIRHRVNHPVSVVYEVLPVEVIPASPPREFVRTKDKVLASKNRSNSSGPLLPFYADGVYHNRSCYEEKLHALEEEYGTLMQSLWSHITGPDRRVAFTEIVSYVVTSTELFAFISDVAFEEDVKVPMGIIDNFEIHVSKTKDVIKNGKVKLENFAKLLDFRDDIVKHMQWTYRFKQVEKDRDHRDAFDRYCPYDNDWLCGSIISGDVKTNDTTCAMYQMLSRMTQINNTHERLEILAAFDGTDITDNDSIRLPIPNLPKNADCLLNGLRSRESVMENVNSKAFAALEEEYSNTSEFEFIRIHADLVTLQVDIRKKKKVLALMAPASDESKCVAIHMIIGILSILETQLLISQSAYAPFVDKKHGIYGVVFPRDIYQLAAKIHSMTTLSTCTGLPLDPSIEEELDNLRSKVREFSKKFYSEHEANCEKTYAGRIEICPAFEDRYLCFPLVPSYFPQDMLERATIMIKHLHWEHFDQDRLNFQLHVVRQGRFFWPDNLPDLCFNVYDDIVAFTSNFTDVMPSCFVERVLHELSPPWHIYSFYHFAGAEIVRHIHKVIVQQKSVPSDAAILAEMRTTFNEIFGNTLIYGRRANQLARDISNIVKEEIEGYDYRNEYGDRKPAVARLIALSIALSLDYSYRQLQGRQDLCEVIPEESADVPRNRIRVERKEYLKLYPTSNGCKHITRDTIRVVKVLYKPGKKCKETSCTGHDNSTPYLLLHPNLARLPILPKTFIN</sequence>
<dbReference type="AlphaFoldDB" id="A0A1I7TJ89"/>
<keyword evidence="1" id="KW-1185">Reference proteome</keyword>
<name>A0A1I7TJ89_9PELO</name>
<dbReference type="WBParaSite" id="Csp11.Scaffold626.g6470.t1">
    <property type="protein sequence ID" value="Csp11.Scaffold626.g6470.t1"/>
    <property type="gene ID" value="Csp11.Scaffold626.g6470"/>
</dbReference>
<reference evidence="2" key="1">
    <citation type="submission" date="2016-11" db="UniProtKB">
        <authorList>
            <consortium name="WormBaseParasite"/>
        </authorList>
    </citation>
    <scope>IDENTIFICATION</scope>
</reference>
<protein>
    <submittedName>
        <fullName evidence="2">Peptidase_M13_N domain-containing protein</fullName>
    </submittedName>
</protein>
<dbReference type="Proteomes" id="UP000095282">
    <property type="component" value="Unplaced"/>
</dbReference>
<proteinExistence type="predicted"/>
<evidence type="ECO:0000313" key="2">
    <source>
        <dbReference type="WBParaSite" id="Csp11.Scaffold626.g6470.t1"/>
    </source>
</evidence>
<dbReference type="eggNOG" id="ENOG502TG1T">
    <property type="taxonomic scope" value="Eukaryota"/>
</dbReference>
<organism evidence="1 2">
    <name type="scientific">Caenorhabditis tropicalis</name>
    <dbReference type="NCBI Taxonomy" id="1561998"/>
    <lineage>
        <taxon>Eukaryota</taxon>
        <taxon>Metazoa</taxon>
        <taxon>Ecdysozoa</taxon>
        <taxon>Nematoda</taxon>
        <taxon>Chromadorea</taxon>
        <taxon>Rhabditida</taxon>
        <taxon>Rhabditina</taxon>
        <taxon>Rhabditomorpha</taxon>
        <taxon>Rhabditoidea</taxon>
        <taxon>Rhabditidae</taxon>
        <taxon>Peloderinae</taxon>
        <taxon>Caenorhabditis</taxon>
    </lineage>
</organism>
<evidence type="ECO:0000313" key="1">
    <source>
        <dbReference type="Proteomes" id="UP000095282"/>
    </source>
</evidence>
<accession>A0A1I7TJ89</accession>